<reference evidence="1" key="1">
    <citation type="submission" date="2013-10" db="EMBL/GenBank/DDBJ databases">
        <title>Genomic analysis of the causative agents of coccidiosis in chickens.</title>
        <authorList>
            <person name="Reid A.J."/>
            <person name="Blake D."/>
            <person name="Billington K."/>
            <person name="Browne H."/>
            <person name="Dunn M."/>
            <person name="Hung S."/>
            <person name="Kawahara F."/>
            <person name="Miranda-Saavedra D."/>
            <person name="Mourier T."/>
            <person name="Nagra H."/>
            <person name="Otto T.D."/>
            <person name="Rawlings N."/>
            <person name="Sanchez A."/>
            <person name="Sanders M."/>
            <person name="Subramaniam C."/>
            <person name="Tay Y."/>
            <person name="Dear P."/>
            <person name="Doerig C."/>
            <person name="Gruber A."/>
            <person name="Parkinson J."/>
            <person name="Shirley M."/>
            <person name="Wan K.L."/>
            <person name="Berriman M."/>
            <person name="Tomley F."/>
            <person name="Pain A."/>
        </authorList>
    </citation>
    <scope>NUCLEOTIDE SEQUENCE</scope>
    <source>
        <strain evidence="1">Houghton</strain>
    </source>
</reference>
<dbReference type="OrthoDB" id="347290at2759"/>
<evidence type="ECO:0000313" key="2">
    <source>
        <dbReference type="Proteomes" id="UP000018050"/>
    </source>
</evidence>
<accession>U6GDL1</accession>
<dbReference type="EMBL" id="HG670662">
    <property type="protein sequence ID" value="CDI77428.1"/>
    <property type="molecule type" value="Genomic_DNA"/>
</dbReference>
<organism evidence="1 2">
    <name type="scientific">Eimeria acervulina</name>
    <name type="common">Coccidian parasite</name>
    <dbReference type="NCBI Taxonomy" id="5801"/>
    <lineage>
        <taxon>Eukaryota</taxon>
        <taxon>Sar</taxon>
        <taxon>Alveolata</taxon>
        <taxon>Apicomplexa</taxon>
        <taxon>Conoidasida</taxon>
        <taxon>Coccidia</taxon>
        <taxon>Eucoccidiorida</taxon>
        <taxon>Eimeriorina</taxon>
        <taxon>Eimeriidae</taxon>
        <taxon>Eimeria</taxon>
    </lineage>
</organism>
<proteinExistence type="predicted"/>
<dbReference type="VEuPathDB" id="ToxoDB:EAH_00024460"/>
<dbReference type="RefSeq" id="XP_013252211.1">
    <property type="nucleotide sequence ID" value="XM_013396757.1"/>
</dbReference>
<dbReference type="AlphaFoldDB" id="U6GDL1"/>
<dbReference type="Proteomes" id="UP000018050">
    <property type="component" value="Unassembled WGS sequence"/>
</dbReference>
<evidence type="ECO:0000313" key="1">
    <source>
        <dbReference type="EMBL" id="CDI77428.1"/>
    </source>
</evidence>
<dbReference type="GeneID" id="25270516"/>
<reference evidence="1" key="2">
    <citation type="submission" date="2013-10" db="EMBL/GenBank/DDBJ databases">
        <authorList>
            <person name="Aslett M."/>
        </authorList>
    </citation>
    <scope>NUCLEOTIDE SEQUENCE</scope>
    <source>
        <strain evidence="1">Houghton</strain>
    </source>
</reference>
<gene>
    <name evidence="1" type="ORF">EAH_00024460</name>
</gene>
<protein>
    <submittedName>
        <fullName evidence="1">Uncharacterized protein</fullName>
    </submittedName>
</protein>
<name>U6GDL1_EIMAC</name>
<sequence length="184" mass="19740">MDAVAFCLSLVDRHLKTNVSFLRQTVPEASSKMGMREDDVLATLMHQMWAGCYSNALSLPASVSIPALPAQAAEALLKPHHSPMRFPAQTLVDIDKLVKEFAEGRLPSDGDTTDWRDTWSGANSCCRSEAFSTAAAAQDFCATAAAEDLSGAGGAGDFALPASDFFSRKAMELYQTERGLSWSG</sequence>
<keyword evidence="2" id="KW-1185">Reference proteome</keyword>